<evidence type="ECO:0000313" key="3">
    <source>
        <dbReference type="Proteomes" id="UP001526225"/>
    </source>
</evidence>
<organism evidence="2 3">
    <name type="scientific">Weissella ceti</name>
    <dbReference type="NCBI Taxonomy" id="759620"/>
    <lineage>
        <taxon>Bacteria</taxon>
        <taxon>Bacillati</taxon>
        <taxon>Bacillota</taxon>
        <taxon>Bacilli</taxon>
        <taxon>Lactobacillales</taxon>
        <taxon>Lactobacillaceae</taxon>
        <taxon>Weissella</taxon>
    </lineage>
</organism>
<proteinExistence type="predicted"/>
<dbReference type="EMBL" id="JAOZFE010000004">
    <property type="protein sequence ID" value="MCW0953454.1"/>
    <property type="molecule type" value="Genomic_DNA"/>
</dbReference>
<comment type="caution">
    <text evidence="2">The sequence shown here is derived from an EMBL/GenBank/DDBJ whole genome shotgun (WGS) entry which is preliminary data.</text>
</comment>
<sequence>MTKKFKIAALICTASCLFNLTSASLITPAQASNHAPLLSEVTDSLPDLTEVRSLTDLQEDMLHLTDNLADLHAAPVSAHKSTAASKLWIGNMWIKTWIWTQLRK</sequence>
<evidence type="ECO:0000313" key="2">
    <source>
        <dbReference type="EMBL" id="MCW0953454.1"/>
    </source>
</evidence>
<evidence type="ECO:0000256" key="1">
    <source>
        <dbReference type="SAM" id="SignalP"/>
    </source>
</evidence>
<reference evidence="2 3" key="1">
    <citation type="submission" date="2022-10" db="EMBL/GenBank/DDBJ databases">
        <title>Weissella fermenti sp. nov., isolated from fermented cabbage.</title>
        <authorList>
            <person name="Lee J.K."/>
            <person name="Baek J.H."/>
            <person name="Choi D.G."/>
            <person name="Kim J.M."/>
            <person name="Jeon C.O."/>
        </authorList>
    </citation>
    <scope>NUCLEOTIDE SEQUENCE [LARGE SCALE GENOMIC DNA]</scope>
    <source>
        <strain evidence="2 3">KACC 18534</strain>
    </source>
</reference>
<gene>
    <name evidence="2" type="ORF">OIT44_05140</name>
</gene>
<feature type="signal peptide" evidence="1">
    <location>
        <begin position="1"/>
        <end position="31"/>
    </location>
</feature>
<feature type="chain" id="PRO_5047215515" evidence="1">
    <location>
        <begin position="32"/>
        <end position="104"/>
    </location>
</feature>
<keyword evidence="1" id="KW-0732">Signal</keyword>
<protein>
    <submittedName>
        <fullName evidence="2">Uncharacterized protein</fullName>
    </submittedName>
</protein>
<name>A0ABT3E5E0_9LACO</name>
<accession>A0ABT3E5E0</accession>
<dbReference type="Proteomes" id="UP001526225">
    <property type="component" value="Unassembled WGS sequence"/>
</dbReference>
<dbReference type="RefSeq" id="WP_213408967.1">
    <property type="nucleotide sequence ID" value="NZ_CP074441.1"/>
</dbReference>
<keyword evidence="3" id="KW-1185">Reference proteome</keyword>